<dbReference type="SUPFAM" id="SSF46689">
    <property type="entry name" value="Homeodomain-like"/>
    <property type="match status" value="1"/>
</dbReference>
<comment type="caution">
    <text evidence="6">The sequence shown here is derived from an EMBL/GenBank/DDBJ whole genome shotgun (WGS) entry which is preliminary data.</text>
</comment>
<name>A0ABV6RZ68_9GAMM</name>
<sequence>MKPYHRGNLDQQLLTTARALLEEAPSTISLREVARRTDVSHAAAAHHFKDKRGLLTALAAYGFRLLAEALAEAGDDFLEVAVEYVKFATGNPGLYSLMFDPRSVDGRDPALAEARAEAGRPLQAGIGRIRDVPAAQDPRAATLAAFALVHGFATLQITGYLEVEQPAEEMTRRLGRMLFREVSAP</sequence>
<evidence type="ECO:0000313" key="7">
    <source>
        <dbReference type="Proteomes" id="UP001589896"/>
    </source>
</evidence>
<evidence type="ECO:0000313" key="6">
    <source>
        <dbReference type="EMBL" id="MFC0681203.1"/>
    </source>
</evidence>
<keyword evidence="2" id="KW-0238">DNA-binding</keyword>
<keyword evidence="3" id="KW-0804">Transcription</keyword>
<evidence type="ECO:0000259" key="5">
    <source>
        <dbReference type="Pfam" id="PF13305"/>
    </source>
</evidence>
<feature type="domain" description="HTH tetR-type" evidence="4">
    <location>
        <begin position="13"/>
        <end position="58"/>
    </location>
</feature>
<dbReference type="InterPro" id="IPR036271">
    <property type="entry name" value="Tet_transcr_reg_TetR-rel_C_sf"/>
</dbReference>
<reference evidence="6 7" key="1">
    <citation type="submission" date="2024-09" db="EMBL/GenBank/DDBJ databases">
        <authorList>
            <person name="Sun Q."/>
            <person name="Mori K."/>
        </authorList>
    </citation>
    <scope>NUCLEOTIDE SEQUENCE [LARGE SCALE GENOMIC DNA]</scope>
    <source>
        <strain evidence="6 7">KCTC 23076</strain>
    </source>
</reference>
<keyword evidence="7" id="KW-1185">Reference proteome</keyword>
<feature type="domain" description="HTH-type transcriptional regulator MT1864/Rv1816-like C-terminal" evidence="5">
    <location>
        <begin position="78"/>
        <end position="174"/>
    </location>
</feature>
<dbReference type="RefSeq" id="WP_386673602.1">
    <property type="nucleotide sequence ID" value="NZ_JBHLTG010000007.1"/>
</dbReference>
<dbReference type="Gene3D" id="1.10.357.10">
    <property type="entry name" value="Tetracycline Repressor, domain 2"/>
    <property type="match status" value="1"/>
</dbReference>
<dbReference type="EMBL" id="JBHLTG010000007">
    <property type="protein sequence ID" value="MFC0681203.1"/>
    <property type="molecule type" value="Genomic_DNA"/>
</dbReference>
<dbReference type="InterPro" id="IPR001647">
    <property type="entry name" value="HTH_TetR"/>
</dbReference>
<dbReference type="Proteomes" id="UP001589896">
    <property type="component" value="Unassembled WGS sequence"/>
</dbReference>
<accession>A0ABV6RZ68</accession>
<dbReference type="Pfam" id="PF00440">
    <property type="entry name" value="TetR_N"/>
    <property type="match status" value="1"/>
</dbReference>
<gene>
    <name evidence="6" type="ORF">ACFFGH_25520</name>
</gene>
<dbReference type="SUPFAM" id="SSF48498">
    <property type="entry name" value="Tetracyclin repressor-like, C-terminal domain"/>
    <property type="match status" value="1"/>
</dbReference>
<keyword evidence="1" id="KW-0805">Transcription regulation</keyword>
<proteinExistence type="predicted"/>
<dbReference type="InterPro" id="IPR009057">
    <property type="entry name" value="Homeodomain-like_sf"/>
</dbReference>
<protein>
    <submittedName>
        <fullName evidence="6">TetR/AcrR family transcriptional regulator</fullName>
    </submittedName>
</protein>
<dbReference type="Pfam" id="PF13305">
    <property type="entry name" value="TetR_C_33"/>
    <property type="match status" value="1"/>
</dbReference>
<evidence type="ECO:0000256" key="3">
    <source>
        <dbReference type="ARBA" id="ARBA00023163"/>
    </source>
</evidence>
<dbReference type="InterPro" id="IPR025996">
    <property type="entry name" value="MT1864/Rv1816-like_C"/>
</dbReference>
<evidence type="ECO:0000256" key="2">
    <source>
        <dbReference type="ARBA" id="ARBA00023125"/>
    </source>
</evidence>
<evidence type="ECO:0000256" key="1">
    <source>
        <dbReference type="ARBA" id="ARBA00023015"/>
    </source>
</evidence>
<evidence type="ECO:0000259" key="4">
    <source>
        <dbReference type="Pfam" id="PF00440"/>
    </source>
</evidence>
<organism evidence="6 7">
    <name type="scientific">Lysobacter korlensis</name>
    <dbReference type="NCBI Taxonomy" id="553636"/>
    <lineage>
        <taxon>Bacteria</taxon>
        <taxon>Pseudomonadati</taxon>
        <taxon>Pseudomonadota</taxon>
        <taxon>Gammaproteobacteria</taxon>
        <taxon>Lysobacterales</taxon>
        <taxon>Lysobacteraceae</taxon>
        <taxon>Lysobacter</taxon>
    </lineage>
</organism>